<dbReference type="InterPro" id="IPR051461">
    <property type="entry name" value="UPF0750_membrane"/>
</dbReference>
<evidence type="ECO:0000256" key="6">
    <source>
        <dbReference type="SAM" id="Phobius"/>
    </source>
</evidence>
<dbReference type="AlphaFoldDB" id="A0A1Q9JHU3"/>
<dbReference type="PANTHER" id="PTHR33545">
    <property type="entry name" value="UPF0750 MEMBRANE PROTEIN YITT-RELATED"/>
    <property type="match status" value="1"/>
</dbReference>
<feature type="transmembrane region" description="Helical" evidence="6">
    <location>
        <begin position="97"/>
        <end position="118"/>
    </location>
</feature>
<dbReference type="PIRSF" id="PIRSF006483">
    <property type="entry name" value="Membrane_protein_YitT"/>
    <property type="match status" value="1"/>
</dbReference>
<dbReference type="GO" id="GO:0005886">
    <property type="term" value="C:plasma membrane"/>
    <property type="evidence" value="ECO:0007669"/>
    <property type="project" value="UniProtKB-SubCell"/>
</dbReference>
<organism evidence="8 9">
    <name type="scientific">Hornefia porci</name>
    <dbReference type="NCBI Taxonomy" id="2652292"/>
    <lineage>
        <taxon>Bacteria</taxon>
        <taxon>Bacillati</taxon>
        <taxon>Bacillota</taxon>
        <taxon>Clostridia</taxon>
        <taxon>Peptostreptococcales</taxon>
        <taxon>Anaerovoracaceae</taxon>
        <taxon>Hornefia</taxon>
    </lineage>
</organism>
<feature type="transmembrane region" description="Helical" evidence="6">
    <location>
        <begin position="167"/>
        <end position="186"/>
    </location>
</feature>
<evidence type="ECO:0000313" key="8">
    <source>
        <dbReference type="EMBL" id="OLR55724.1"/>
    </source>
</evidence>
<evidence type="ECO:0000259" key="7">
    <source>
        <dbReference type="Pfam" id="PF10035"/>
    </source>
</evidence>
<comment type="subcellular location">
    <subcellularLocation>
        <location evidence="1">Cell membrane</location>
        <topology evidence="1">Multi-pass membrane protein</topology>
    </subcellularLocation>
</comment>
<keyword evidence="4 6" id="KW-1133">Transmembrane helix</keyword>
<evidence type="ECO:0000256" key="5">
    <source>
        <dbReference type="ARBA" id="ARBA00023136"/>
    </source>
</evidence>
<dbReference type="STRING" id="1261640.BHK98_06380"/>
<gene>
    <name evidence="8" type="ORF">BHK98_06380</name>
</gene>
<evidence type="ECO:0000256" key="3">
    <source>
        <dbReference type="ARBA" id="ARBA00022692"/>
    </source>
</evidence>
<protein>
    <recommendedName>
        <fullName evidence="7">DUF2179 domain-containing protein</fullName>
    </recommendedName>
</protein>
<accession>A0A1Q9JHU3</accession>
<name>A0A1Q9JHU3_9FIRM</name>
<dbReference type="Gene3D" id="3.30.70.120">
    <property type="match status" value="1"/>
</dbReference>
<dbReference type="Proteomes" id="UP000187404">
    <property type="component" value="Unassembled WGS sequence"/>
</dbReference>
<keyword evidence="5 6" id="KW-0472">Membrane</keyword>
<dbReference type="PANTHER" id="PTHR33545:SF5">
    <property type="entry name" value="UPF0750 MEMBRANE PROTEIN YITT"/>
    <property type="match status" value="1"/>
</dbReference>
<feature type="transmembrane region" description="Helical" evidence="6">
    <location>
        <begin position="124"/>
        <end position="146"/>
    </location>
</feature>
<dbReference type="InterPro" id="IPR019264">
    <property type="entry name" value="DUF2179"/>
</dbReference>
<sequence>MKFRGKTPKEPLTRKQKLRRELLRILVISAAALLSAFNLNSFVDTADLFPGGFSGAALLIIRLTDKYLGLKLAYSAVFLPLNVFPIYLGLRYLGKKFTFYSMYFTILSSVLTDAIPAIPITYDVLLICIFGGLINGMIIVLCLWMDASGGGTDFISIVLLERKGINAWNYILAGNVVILCLAGIFFGWDKALYSIIFQFVTTQVIQNLFKRYNQLTLIVITDMPESVYDKISILTHHDATLFRGEGFFKETTKHMIYSVIGADQAPMLIREIHEVDPHAFINVLKTERLAGHFYSRPRE</sequence>
<dbReference type="Pfam" id="PF10035">
    <property type="entry name" value="DUF2179"/>
    <property type="match status" value="1"/>
</dbReference>
<reference evidence="8 9" key="1">
    <citation type="journal article" date="2016" name="Appl. Environ. Microbiol.">
        <title>Function and Phylogeny of Bacterial Butyryl Coenzyme A:Acetate Transferases and Their Diversity in the Proximal Colon of Swine.</title>
        <authorList>
            <person name="Trachsel J."/>
            <person name="Bayles D.O."/>
            <person name="Looft T."/>
            <person name="Levine U.Y."/>
            <person name="Allen H.K."/>
        </authorList>
    </citation>
    <scope>NUCLEOTIDE SEQUENCE [LARGE SCALE GENOMIC DNA]</scope>
    <source>
        <strain evidence="8 9">68-3-10</strain>
    </source>
</reference>
<dbReference type="InterPro" id="IPR015867">
    <property type="entry name" value="N-reg_PII/ATP_PRibTrfase_C"/>
</dbReference>
<dbReference type="Pfam" id="PF02588">
    <property type="entry name" value="YitT_membrane"/>
    <property type="match status" value="1"/>
</dbReference>
<feature type="domain" description="DUF2179" evidence="7">
    <location>
        <begin position="238"/>
        <end position="288"/>
    </location>
</feature>
<feature type="transmembrane region" description="Helical" evidence="6">
    <location>
        <begin position="72"/>
        <end position="90"/>
    </location>
</feature>
<dbReference type="EMBL" id="MJIE01000001">
    <property type="protein sequence ID" value="OLR55724.1"/>
    <property type="molecule type" value="Genomic_DNA"/>
</dbReference>
<evidence type="ECO:0000256" key="4">
    <source>
        <dbReference type="ARBA" id="ARBA00022989"/>
    </source>
</evidence>
<keyword evidence="9" id="KW-1185">Reference proteome</keyword>
<evidence type="ECO:0000256" key="1">
    <source>
        <dbReference type="ARBA" id="ARBA00004651"/>
    </source>
</evidence>
<dbReference type="RefSeq" id="WP_075712714.1">
    <property type="nucleotide sequence ID" value="NZ_MJIE01000001.1"/>
</dbReference>
<dbReference type="InterPro" id="IPR003740">
    <property type="entry name" value="YitT"/>
</dbReference>
<proteinExistence type="predicted"/>
<evidence type="ECO:0000256" key="2">
    <source>
        <dbReference type="ARBA" id="ARBA00022475"/>
    </source>
</evidence>
<comment type="caution">
    <text evidence="8">The sequence shown here is derived from an EMBL/GenBank/DDBJ whole genome shotgun (WGS) entry which is preliminary data.</text>
</comment>
<evidence type="ECO:0000313" key="9">
    <source>
        <dbReference type="Proteomes" id="UP000187404"/>
    </source>
</evidence>
<keyword evidence="2" id="KW-1003">Cell membrane</keyword>
<dbReference type="OrthoDB" id="9779786at2"/>
<feature type="transmembrane region" description="Helical" evidence="6">
    <location>
        <begin position="21"/>
        <end position="39"/>
    </location>
</feature>
<keyword evidence="3 6" id="KW-0812">Transmembrane</keyword>